<dbReference type="Gene3D" id="1.10.10.10">
    <property type="entry name" value="Winged helix-like DNA-binding domain superfamily/Winged helix DNA-binding domain"/>
    <property type="match status" value="1"/>
</dbReference>
<proteinExistence type="inferred from homology"/>
<dbReference type="Pfam" id="PF03466">
    <property type="entry name" value="LysR_substrate"/>
    <property type="match status" value="1"/>
</dbReference>
<protein>
    <submittedName>
        <fullName evidence="6">LysR family transcriptional regulator</fullName>
    </submittedName>
</protein>
<evidence type="ECO:0000256" key="4">
    <source>
        <dbReference type="ARBA" id="ARBA00023163"/>
    </source>
</evidence>
<dbReference type="PANTHER" id="PTHR30579">
    <property type="entry name" value="TRANSCRIPTIONAL REGULATOR"/>
    <property type="match status" value="1"/>
</dbReference>
<keyword evidence="3" id="KW-0238">DNA-binding</keyword>
<dbReference type="InterPro" id="IPR050176">
    <property type="entry name" value="LTTR"/>
</dbReference>
<dbReference type="InterPro" id="IPR000847">
    <property type="entry name" value="LysR_HTH_N"/>
</dbReference>
<dbReference type="EMBL" id="CP043538">
    <property type="protein sequence ID" value="QGY05952.1"/>
    <property type="molecule type" value="Genomic_DNA"/>
</dbReference>
<comment type="similarity">
    <text evidence="1">Belongs to the LysR transcriptional regulatory family.</text>
</comment>
<keyword evidence="4" id="KW-0804">Transcription</keyword>
<dbReference type="AlphaFoldDB" id="A0A6B9FVF0"/>
<dbReference type="KEGG" id="mmes:MMSR116_00575"/>
<dbReference type="Proteomes" id="UP000012488">
    <property type="component" value="Chromosome"/>
</dbReference>
<evidence type="ECO:0000313" key="7">
    <source>
        <dbReference type="Proteomes" id="UP000012488"/>
    </source>
</evidence>
<dbReference type="InterPro" id="IPR036388">
    <property type="entry name" value="WH-like_DNA-bd_sf"/>
</dbReference>
<evidence type="ECO:0000256" key="3">
    <source>
        <dbReference type="ARBA" id="ARBA00023125"/>
    </source>
</evidence>
<dbReference type="PANTHER" id="PTHR30579:SF7">
    <property type="entry name" value="HTH-TYPE TRANSCRIPTIONAL REGULATOR LRHA-RELATED"/>
    <property type="match status" value="1"/>
</dbReference>
<dbReference type="Pfam" id="PF00126">
    <property type="entry name" value="HTH_1"/>
    <property type="match status" value="1"/>
</dbReference>
<dbReference type="OrthoDB" id="9789529at2"/>
<name>A0A6B9FVF0_9HYPH</name>
<reference evidence="6 7" key="2">
    <citation type="journal article" date="2013" name="Genome Announc.">
        <title>Draft Genome Sequence of Methylobacterium mesophilicum Strain SR1.6/6, Isolated from Citrus sinensis.</title>
        <authorList>
            <person name="Marinho Almeida D."/>
            <person name="Dini-Andreote F."/>
            <person name="Camargo Neves A.A."/>
            <person name="Juca Ramos R.T."/>
            <person name="Andreote F.D."/>
            <person name="Carneiro A.R."/>
            <person name="Oliveira de Souza Lima A."/>
            <person name="Caracciolo Gomes de Sa P.H."/>
            <person name="Ribeiro Barbosa M.S."/>
            <person name="Araujo W.L."/>
            <person name="Silva A."/>
        </authorList>
    </citation>
    <scope>NUCLEOTIDE SEQUENCE [LARGE SCALE GENOMIC DNA]</scope>
    <source>
        <strain evidence="6 7">SR1.6/6</strain>
    </source>
</reference>
<evidence type="ECO:0000313" key="6">
    <source>
        <dbReference type="EMBL" id="QGY05952.1"/>
    </source>
</evidence>
<dbReference type="GO" id="GO:0003700">
    <property type="term" value="F:DNA-binding transcription factor activity"/>
    <property type="evidence" value="ECO:0007669"/>
    <property type="project" value="InterPro"/>
</dbReference>
<dbReference type="InterPro" id="IPR036390">
    <property type="entry name" value="WH_DNA-bd_sf"/>
</dbReference>
<evidence type="ECO:0000259" key="5">
    <source>
        <dbReference type="PROSITE" id="PS50931"/>
    </source>
</evidence>
<dbReference type="PRINTS" id="PR00039">
    <property type="entry name" value="HTHLYSR"/>
</dbReference>
<dbReference type="GO" id="GO:0003677">
    <property type="term" value="F:DNA binding"/>
    <property type="evidence" value="ECO:0007669"/>
    <property type="project" value="UniProtKB-KW"/>
</dbReference>
<dbReference type="PROSITE" id="PS50931">
    <property type="entry name" value="HTH_LYSR"/>
    <property type="match status" value="1"/>
</dbReference>
<evidence type="ECO:0000256" key="2">
    <source>
        <dbReference type="ARBA" id="ARBA00023015"/>
    </source>
</evidence>
<dbReference type="SUPFAM" id="SSF46785">
    <property type="entry name" value="Winged helix' DNA-binding domain"/>
    <property type="match status" value="1"/>
</dbReference>
<accession>A0A6B9FVF0</accession>
<feature type="domain" description="HTH lysR-type" evidence="5">
    <location>
        <begin position="4"/>
        <end position="61"/>
    </location>
</feature>
<keyword evidence="2" id="KW-0805">Transcription regulation</keyword>
<organism evidence="6 7">
    <name type="scientific">Methylobacterium mesophilicum SR1.6/6</name>
    <dbReference type="NCBI Taxonomy" id="908290"/>
    <lineage>
        <taxon>Bacteria</taxon>
        <taxon>Pseudomonadati</taxon>
        <taxon>Pseudomonadota</taxon>
        <taxon>Alphaproteobacteria</taxon>
        <taxon>Hyphomicrobiales</taxon>
        <taxon>Methylobacteriaceae</taxon>
        <taxon>Methylobacterium</taxon>
    </lineage>
</organism>
<gene>
    <name evidence="6" type="ORF">MMSR116_00575</name>
</gene>
<reference evidence="6 7" key="1">
    <citation type="journal article" date="2012" name="Genet. Mol. Biol.">
        <title>Analysis of 16S rRNA and mxaF genes revealing insights into Methylobacterium niche-specific plant association.</title>
        <authorList>
            <person name="Dourado M.N."/>
            <person name="Andreote F.D."/>
            <person name="Dini-Andreote F."/>
            <person name="Conti R."/>
            <person name="Araujo J.M."/>
            <person name="Araujo W.L."/>
        </authorList>
    </citation>
    <scope>NUCLEOTIDE SEQUENCE [LARGE SCALE GENOMIC DNA]</scope>
    <source>
        <strain evidence="6 7">SR1.6/6</strain>
    </source>
</reference>
<evidence type="ECO:0000256" key="1">
    <source>
        <dbReference type="ARBA" id="ARBA00009437"/>
    </source>
</evidence>
<dbReference type="Gene3D" id="3.40.190.10">
    <property type="entry name" value="Periplasmic binding protein-like II"/>
    <property type="match status" value="2"/>
</dbReference>
<sequence length="289" mass="30538">MGNLDIALLRSFLAVVESNSFTTAAQALGLRQSTVSGHIARLEQALGRPVLARDTHRVALTLDGQALIGFARDVVQAQDRLCAFFSPGGLRGRIRLGVSEDYTLSALARVLARFADRHDAVDLQITVGLSRSLYQGYDAGELDVIFCKRRRGDPRGALAWAEPLIWTGRPGFVLDLNKPVPLVLYPPPSMTRTLALDALDAAGRSWRIACTSGSLMGLCAAVEAGLGIAPHSAKVLPPGLAAIPETAGLPALGDVEFVVLGPGRHDRAATALQEAILTSTAELQGSDSS</sequence>
<dbReference type="InterPro" id="IPR005119">
    <property type="entry name" value="LysR_subst-bd"/>
</dbReference>
<dbReference type="SUPFAM" id="SSF53850">
    <property type="entry name" value="Periplasmic binding protein-like II"/>
    <property type="match status" value="1"/>
</dbReference>